<feature type="chain" id="PRO_5045151139" description="DUF2946 domain-containing protein" evidence="2">
    <location>
        <begin position="26"/>
        <end position="97"/>
    </location>
</feature>
<evidence type="ECO:0000313" key="3">
    <source>
        <dbReference type="EMBL" id="WDR06421.1"/>
    </source>
</evidence>
<organism evidence="3 4">
    <name type="scientific">Devosia rhodophyticola</name>
    <dbReference type="NCBI Taxonomy" id="3026423"/>
    <lineage>
        <taxon>Bacteria</taxon>
        <taxon>Pseudomonadati</taxon>
        <taxon>Pseudomonadota</taxon>
        <taxon>Alphaproteobacteria</taxon>
        <taxon>Hyphomicrobiales</taxon>
        <taxon>Devosiaceae</taxon>
        <taxon>Devosia</taxon>
    </lineage>
</organism>
<dbReference type="EMBL" id="CP118247">
    <property type="protein sequence ID" value="WDR06421.1"/>
    <property type="molecule type" value="Genomic_DNA"/>
</dbReference>
<proteinExistence type="predicted"/>
<evidence type="ECO:0008006" key="5">
    <source>
        <dbReference type="Google" id="ProtNLM"/>
    </source>
</evidence>
<reference evidence="3 4" key="1">
    <citation type="submission" date="2023-02" db="EMBL/GenBank/DDBJ databases">
        <title>Devosia chondri sp. nov., isolated from the phycosphere of marine algae.</title>
        <authorList>
            <person name="Kim J.M."/>
            <person name="Lee J.K."/>
            <person name="Choi B.J."/>
            <person name="Bayburt H."/>
            <person name="Jeon C.O."/>
        </authorList>
    </citation>
    <scope>NUCLEOTIDE SEQUENCE [LARGE SCALE GENOMIC DNA]</scope>
    <source>
        <strain evidence="3 4">G2-5</strain>
    </source>
</reference>
<feature type="compositionally biased region" description="Polar residues" evidence="1">
    <location>
        <begin position="74"/>
        <end position="84"/>
    </location>
</feature>
<dbReference type="RefSeq" id="WP_282211935.1">
    <property type="nucleotide sequence ID" value="NZ_CP118247.1"/>
</dbReference>
<evidence type="ECO:0000256" key="2">
    <source>
        <dbReference type="SAM" id="SignalP"/>
    </source>
</evidence>
<keyword evidence="4" id="KW-1185">Reference proteome</keyword>
<name>A0ABY7YYU4_9HYPH</name>
<feature type="region of interest" description="Disordered" evidence="1">
    <location>
        <begin position="74"/>
        <end position="97"/>
    </location>
</feature>
<keyword evidence="2" id="KW-0732">Signal</keyword>
<accession>A0ABY7YYU4</accession>
<protein>
    <recommendedName>
        <fullName evidence="5">DUF2946 domain-containing protein</fullName>
    </recommendedName>
</protein>
<sequence length="97" mass="10158">MFLFRSAFWLLVAFMVIKPGVDLNAAAGSISAQAMTRGQQLITQQIEATQCTSLQCAGGRAVLAAALTPSPQVGTPMQASSTMVQVPLPRRRPGLAG</sequence>
<dbReference type="Proteomes" id="UP001222118">
    <property type="component" value="Chromosome"/>
</dbReference>
<evidence type="ECO:0000313" key="4">
    <source>
        <dbReference type="Proteomes" id="UP001222118"/>
    </source>
</evidence>
<gene>
    <name evidence="3" type="ORF">PSQ90_02830</name>
</gene>
<evidence type="ECO:0000256" key="1">
    <source>
        <dbReference type="SAM" id="MobiDB-lite"/>
    </source>
</evidence>
<feature type="signal peptide" evidence="2">
    <location>
        <begin position="1"/>
        <end position="25"/>
    </location>
</feature>